<keyword evidence="2" id="KW-1185">Reference proteome</keyword>
<reference evidence="1" key="1">
    <citation type="journal article" date="2022" name="bioRxiv">
        <title>Sequencing and chromosome-scale assembly of the giantPleurodeles waltlgenome.</title>
        <authorList>
            <person name="Brown T."/>
            <person name="Elewa A."/>
            <person name="Iarovenko S."/>
            <person name="Subramanian E."/>
            <person name="Araus A.J."/>
            <person name="Petzold A."/>
            <person name="Susuki M."/>
            <person name="Suzuki K.-i.T."/>
            <person name="Hayashi T."/>
            <person name="Toyoda A."/>
            <person name="Oliveira C."/>
            <person name="Osipova E."/>
            <person name="Leigh N.D."/>
            <person name="Simon A."/>
            <person name="Yun M.H."/>
        </authorList>
    </citation>
    <scope>NUCLEOTIDE SEQUENCE</scope>
    <source>
        <strain evidence="1">20211129_DDA</strain>
        <tissue evidence="1">Liver</tissue>
    </source>
</reference>
<dbReference type="EMBL" id="JANPWB010000014">
    <property type="protein sequence ID" value="KAJ1097158.1"/>
    <property type="molecule type" value="Genomic_DNA"/>
</dbReference>
<protein>
    <submittedName>
        <fullName evidence="1">Uncharacterized protein</fullName>
    </submittedName>
</protein>
<comment type="caution">
    <text evidence="1">The sequence shown here is derived from an EMBL/GenBank/DDBJ whole genome shotgun (WGS) entry which is preliminary data.</text>
</comment>
<evidence type="ECO:0000313" key="1">
    <source>
        <dbReference type="EMBL" id="KAJ1097158.1"/>
    </source>
</evidence>
<evidence type="ECO:0000313" key="2">
    <source>
        <dbReference type="Proteomes" id="UP001066276"/>
    </source>
</evidence>
<proteinExistence type="predicted"/>
<dbReference type="Proteomes" id="UP001066276">
    <property type="component" value="Chromosome 10"/>
</dbReference>
<organism evidence="1 2">
    <name type="scientific">Pleurodeles waltl</name>
    <name type="common">Iberian ribbed newt</name>
    <dbReference type="NCBI Taxonomy" id="8319"/>
    <lineage>
        <taxon>Eukaryota</taxon>
        <taxon>Metazoa</taxon>
        <taxon>Chordata</taxon>
        <taxon>Craniata</taxon>
        <taxon>Vertebrata</taxon>
        <taxon>Euteleostomi</taxon>
        <taxon>Amphibia</taxon>
        <taxon>Batrachia</taxon>
        <taxon>Caudata</taxon>
        <taxon>Salamandroidea</taxon>
        <taxon>Salamandridae</taxon>
        <taxon>Pleurodelinae</taxon>
        <taxon>Pleurodeles</taxon>
    </lineage>
</organism>
<dbReference type="AlphaFoldDB" id="A0AAV7M5K0"/>
<sequence length="166" mass="18650">MSDTINTTDDTEPVMRTFLESLFRALRADIATLKQDLTKDFKGLTKDMNELGDCVDTLERTGETQGEELDTYRCEILELQDRNMELRYQRATGVLTAEASSDASLAQNCKLIGSEEVHTHARVCKIWKSASWCAGCEKSIDLGISLWDFQGNENQARLYGEASARL</sequence>
<accession>A0AAV7M5K0</accession>
<gene>
    <name evidence="1" type="ORF">NDU88_002285</name>
</gene>
<name>A0AAV7M5K0_PLEWA</name>